<feature type="domain" description="Myosin motor" evidence="10">
    <location>
        <begin position="1"/>
        <end position="121"/>
    </location>
</feature>
<dbReference type="GO" id="GO:0005737">
    <property type="term" value="C:cytoplasm"/>
    <property type="evidence" value="ECO:0007669"/>
    <property type="project" value="TreeGrafter"/>
</dbReference>
<dbReference type="GO" id="GO:0016020">
    <property type="term" value="C:membrane"/>
    <property type="evidence" value="ECO:0007669"/>
    <property type="project" value="TreeGrafter"/>
</dbReference>
<keyword evidence="6" id="KW-0505">Motor protein</keyword>
<evidence type="ECO:0000256" key="1">
    <source>
        <dbReference type="ARBA" id="ARBA00008314"/>
    </source>
</evidence>
<evidence type="ECO:0000256" key="2">
    <source>
        <dbReference type="ARBA" id="ARBA00022741"/>
    </source>
</evidence>
<evidence type="ECO:0000256" key="6">
    <source>
        <dbReference type="ARBA" id="ARBA00023175"/>
    </source>
</evidence>
<dbReference type="GO" id="GO:0005524">
    <property type="term" value="F:ATP binding"/>
    <property type="evidence" value="ECO:0007669"/>
    <property type="project" value="UniProtKB-KW"/>
</dbReference>
<evidence type="ECO:0000259" key="10">
    <source>
        <dbReference type="PROSITE" id="PS51456"/>
    </source>
</evidence>
<dbReference type="AlphaFoldDB" id="A0A5B7EJ86"/>
<evidence type="ECO:0000256" key="7">
    <source>
        <dbReference type="ARBA" id="ARBA00023203"/>
    </source>
</evidence>
<reference evidence="11 12" key="1">
    <citation type="submission" date="2019-05" db="EMBL/GenBank/DDBJ databases">
        <title>Another draft genome of Portunus trituberculatus and its Hox gene families provides insights of decapod evolution.</title>
        <authorList>
            <person name="Jeong J.-H."/>
            <person name="Song I."/>
            <person name="Kim S."/>
            <person name="Choi T."/>
            <person name="Kim D."/>
            <person name="Ryu S."/>
            <person name="Kim W."/>
        </authorList>
    </citation>
    <scope>NUCLEOTIDE SEQUENCE [LARGE SCALE GENOMIC DNA]</scope>
    <source>
        <tissue evidence="11">Muscle</tissue>
    </source>
</reference>
<dbReference type="Pfam" id="PF00063">
    <property type="entry name" value="Myosin_head"/>
    <property type="match status" value="1"/>
</dbReference>
<evidence type="ECO:0000256" key="8">
    <source>
        <dbReference type="PROSITE-ProRule" id="PRU00782"/>
    </source>
</evidence>
<feature type="compositionally biased region" description="Low complexity" evidence="9">
    <location>
        <begin position="101"/>
        <end position="112"/>
    </location>
</feature>
<gene>
    <name evidence="11" type="primary">MYH16</name>
    <name evidence="11" type="ORF">E2C01_026611</name>
</gene>
<evidence type="ECO:0000256" key="5">
    <source>
        <dbReference type="ARBA" id="ARBA00023123"/>
    </source>
</evidence>
<accession>A0A5B7EJ86</accession>
<comment type="similarity">
    <text evidence="1 8">Belongs to the TRAFAC class myosin-kinesin ATPase superfamily. Myosin family.</text>
</comment>
<name>A0A5B7EJ86_PORTR</name>
<keyword evidence="12" id="KW-1185">Reference proteome</keyword>
<dbReference type="OrthoDB" id="6108017at2759"/>
<dbReference type="GO" id="GO:0051015">
    <property type="term" value="F:actin filament binding"/>
    <property type="evidence" value="ECO:0007669"/>
    <property type="project" value="TreeGrafter"/>
</dbReference>
<sequence length="121" mass="13065">MAKLCVRSSAAAAGGGTVLSCLRLVHRGKRTKGSGFQTVSGMYKEQLNKLMTTLMSTSPHFIRCIIPNEMKQSGKAPTPSLQLSRRVVSSKLLECPPSLPSPILHPSVPPVHSDWHVPPPQ</sequence>
<dbReference type="PROSITE" id="PS51257">
    <property type="entry name" value="PROKAR_LIPOPROTEIN"/>
    <property type="match status" value="1"/>
</dbReference>
<dbReference type="GO" id="GO:0016459">
    <property type="term" value="C:myosin complex"/>
    <property type="evidence" value="ECO:0007669"/>
    <property type="project" value="UniProtKB-KW"/>
</dbReference>
<comment type="caution">
    <text evidence="8">Lacks conserved residue(s) required for the propagation of feature annotation.</text>
</comment>
<dbReference type="Gene3D" id="3.40.850.10">
    <property type="entry name" value="Kinesin motor domain"/>
    <property type="match status" value="1"/>
</dbReference>
<dbReference type="Proteomes" id="UP000324222">
    <property type="component" value="Unassembled WGS sequence"/>
</dbReference>
<keyword evidence="5 8" id="KW-0518">Myosin</keyword>
<dbReference type="GO" id="GO:0007015">
    <property type="term" value="P:actin filament organization"/>
    <property type="evidence" value="ECO:0007669"/>
    <property type="project" value="TreeGrafter"/>
</dbReference>
<dbReference type="EMBL" id="VSRR010002794">
    <property type="protein sequence ID" value="MPC33266.1"/>
    <property type="molecule type" value="Genomic_DNA"/>
</dbReference>
<dbReference type="PROSITE" id="PS51456">
    <property type="entry name" value="MYOSIN_MOTOR"/>
    <property type="match status" value="1"/>
</dbReference>
<evidence type="ECO:0000313" key="11">
    <source>
        <dbReference type="EMBL" id="MPC33266.1"/>
    </source>
</evidence>
<organism evidence="11 12">
    <name type="scientific">Portunus trituberculatus</name>
    <name type="common">Swimming crab</name>
    <name type="synonym">Neptunus trituberculatus</name>
    <dbReference type="NCBI Taxonomy" id="210409"/>
    <lineage>
        <taxon>Eukaryota</taxon>
        <taxon>Metazoa</taxon>
        <taxon>Ecdysozoa</taxon>
        <taxon>Arthropoda</taxon>
        <taxon>Crustacea</taxon>
        <taxon>Multicrustacea</taxon>
        <taxon>Malacostraca</taxon>
        <taxon>Eumalacostraca</taxon>
        <taxon>Eucarida</taxon>
        <taxon>Decapoda</taxon>
        <taxon>Pleocyemata</taxon>
        <taxon>Brachyura</taxon>
        <taxon>Eubrachyura</taxon>
        <taxon>Portunoidea</taxon>
        <taxon>Portunidae</taxon>
        <taxon>Portuninae</taxon>
        <taxon>Portunus</taxon>
    </lineage>
</organism>
<dbReference type="InterPro" id="IPR036961">
    <property type="entry name" value="Kinesin_motor_dom_sf"/>
</dbReference>
<dbReference type="Gene3D" id="1.20.58.530">
    <property type="match status" value="1"/>
</dbReference>
<evidence type="ECO:0000256" key="4">
    <source>
        <dbReference type="ARBA" id="ARBA00023054"/>
    </source>
</evidence>
<keyword evidence="2" id="KW-0547">Nucleotide-binding</keyword>
<keyword evidence="4" id="KW-0175">Coiled coil</keyword>
<comment type="caution">
    <text evidence="11">The sequence shown here is derived from an EMBL/GenBank/DDBJ whole genome shotgun (WGS) entry which is preliminary data.</text>
</comment>
<dbReference type="InterPro" id="IPR001609">
    <property type="entry name" value="Myosin_head_motor_dom-like"/>
</dbReference>
<dbReference type="GO" id="GO:0000146">
    <property type="term" value="F:microfilament motor activity"/>
    <property type="evidence" value="ECO:0007669"/>
    <property type="project" value="TreeGrafter"/>
</dbReference>
<evidence type="ECO:0000256" key="9">
    <source>
        <dbReference type="SAM" id="MobiDB-lite"/>
    </source>
</evidence>
<feature type="region of interest" description="Disordered" evidence="9">
    <location>
        <begin position="99"/>
        <end position="121"/>
    </location>
</feature>
<dbReference type="PANTHER" id="PTHR13140">
    <property type="entry name" value="MYOSIN"/>
    <property type="match status" value="1"/>
</dbReference>
<keyword evidence="7 8" id="KW-0009">Actin-binding</keyword>
<dbReference type="PANTHER" id="PTHR13140:SF857">
    <property type="entry name" value="MYOSIN-11"/>
    <property type="match status" value="1"/>
</dbReference>
<proteinExistence type="inferred from homology"/>
<keyword evidence="3" id="KW-0067">ATP-binding</keyword>
<dbReference type="SUPFAM" id="SSF52540">
    <property type="entry name" value="P-loop containing nucleoside triphosphate hydrolases"/>
    <property type="match status" value="1"/>
</dbReference>
<protein>
    <submittedName>
        <fullName evidence="11">Myosin-16</fullName>
    </submittedName>
</protein>
<evidence type="ECO:0000256" key="3">
    <source>
        <dbReference type="ARBA" id="ARBA00022840"/>
    </source>
</evidence>
<dbReference type="InterPro" id="IPR027417">
    <property type="entry name" value="P-loop_NTPase"/>
</dbReference>
<evidence type="ECO:0000313" key="12">
    <source>
        <dbReference type="Proteomes" id="UP000324222"/>
    </source>
</evidence>